<evidence type="ECO:0000313" key="2">
    <source>
        <dbReference type="EMBL" id="WOI33809.1"/>
    </source>
</evidence>
<keyword evidence="3" id="KW-1185">Reference proteome</keyword>
<dbReference type="InterPro" id="IPR002734">
    <property type="entry name" value="RibDG_C"/>
</dbReference>
<dbReference type="Pfam" id="PF01872">
    <property type="entry name" value="RibD_C"/>
    <property type="match status" value="1"/>
</dbReference>
<dbReference type="SUPFAM" id="SSF53597">
    <property type="entry name" value="Dihydrofolate reductase-like"/>
    <property type="match status" value="1"/>
</dbReference>
<gene>
    <name evidence="2" type="ORF">R1T40_03410</name>
</gene>
<dbReference type="InterPro" id="IPR050765">
    <property type="entry name" value="Riboflavin_Biosynth_HTPR"/>
</dbReference>
<feature type="domain" description="Bacterial bifunctional deaminase-reductase C-terminal" evidence="1">
    <location>
        <begin position="16"/>
        <end position="181"/>
    </location>
</feature>
<evidence type="ECO:0000313" key="3">
    <source>
        <dbReference type="Proteomes" id="UP001302666"/>
    </source>
</evidence>
<dbReference type="PANTHER" id="PTHR38011:SF11">
    <property type="entry name" value="2,5-DIAMINO-6-RIBOSYLAMINO-4(3H)-PYRIMIDINONE 5'-PHOSPHATE REDUCTASE"/>
    <property type="match status" value="1"/>
</dbReference>
<evidence type="ECO:0000259" key="1">
    <source>
        <dbReference type="Pfam" id="PF01872"/>
    </source>
</evidence>
<organism evidence="2 3">
    <name type="scientific">Tritonibacter scottomollicae</name>
    <name type="common">Epibacterium scottomollicae</name>
    <dbReference type="NCBI Taxonomy" id="483013"/>
    <lineage>
        <taxon>Bacteria</taxon>
        <taxon>Pseudomonadati</taxon>
        <taxon>Pseudomonadota</taxon>
        <taxon>Alphaproteobacteria</taxon>
        <taxon>Rhodobacterales</taxon>
        <taxon>Paracoccaceae</taxon>
        <taxon>Tritonibacter</taxon>
    </lineage>
</organism>
<dbReference type="PANTHER" id="PTHR38011">
    <property type="entry name" value="DIHYDROFOLATE REDUCTASE FAMILY PROTEIN (AFU_ORTHOLOGUE AFUA_8G06820)"/>
    <property type="match status" value="1"/>
</dbReference>
<dbReference type="EMBL" id="CP136704">
    <property type="protein sequence ID" value="WOI33809.1"/>
    <property type="molecule type" value="Genomic_DNA"/>
</dbReference>
<sequence>MAFREIIYQEHLMHPIIYDVAVSLDGFISGLSGDISKFAPEGPVVDDYLKRLETYKTAIMGRNTYEFGYDFGLKPGQNPYPHMRTVVFSDTLELPEQAEISVLRSPTPEAILSLARNASGPVYLCGGGDFAGWMLDHGLIDRLILKRAPCVLGSGTPLFGACARPISMSRIRTETYQNGYLLEEFEA</sequence>
<dbReference type="Gene3D" id="3.40.430.10">
    <property type="entry name" value="Dihydrofolate Reductase, subunit A"/>
    <property type="match status" value="1"/>
</dbReference>
<protein>
    <submittedName>
        <fullName evidence="2">Dihydrofolate reductase family protein</fullName>
    </submittedName>
</protein>
<dbReference type="RefSeq" id="WP_317385870.1">
    <property type="nucleotide sequence ID" value="NZ_CP136704.1"/>
</dbReference>
<dbReference type="Proteomes" id="UP001302666">
    <property type="component" value="Chromosome"/>
</dbReference>
<dbReference type="InterPro" id="IPR024072">
    <property type="entry name" value="DHFR-like_dom_sf"/>
</dbReference>
<reference evidence="2 3" key="1">
    <citation type="submission" date="2023-10" db="EMBL/GenBank/DDBJ databases">
        <title>Eight complete genome sequences of bacteria isolated from laboratory stock of Giant Kelp gametophytes.</title>
        <authorList>
            <person name="Tolentino B."/>
            <person name="Nuzhdin S."/>
        </authorList>
    </citation>
    <scope>NUCLEOTIDE SEQUENCE [LARGE SCALE GENOMIC DNA]</scope>
    <source>
        <strain evidence="2 3">LC.270.F.C4</strain>
    </source>
</reference>
<proteinExistence type="predicted"/>
<name>A0ABZ0HGN6_TRISK</name>
<accession>A0ABZ0HGN6</accession>